<dbReference type="FunFam" id="3.30.200.20:FF:000099">
    <property type="entry name" value="Serine/threonine-protein kinase BLUS1"/>
    <property type="match status" value="1"/>
</dbReference>
<feature type="binding site" evidence="2">
    <location>
        <position position="379"/>
    </location>
    <ligand>
        <name>ATP</name>
        <dbReference type="ChEBI" id="CHEBI:30616"/>
    </ligand>
</feature>
<feature type="compositionally biased region" description="Acidic residues" evidence="4">
    <location>
        <begin position="714"/>
        <end position="723"/>
    </location>
</feature>
<feature type="domain" description="Protein kinase" evidence="6">
    <location>
        <begin position="349"/>
        <end position="628"/>
    </location>
</feature>
<dbReference type="InterPro" id="IPR000253">
    <property type="entry name" value="FHA_dom"/>
</dbReference>
<dbReference type="Gene3D" id="2.60.200.20">
    <property type="match status" value="1"/>
</dbReference>
<dbReference type="GO" id="GO:0004674">
    <property type="term" value="F:protein serine/threonine kinase activity"/>
    <property type="evidence" value="ECO:0007669"/>
    <property type="project" value="UniProtKB-KW"/>
</dbReference>
<dbReference type="FunFam" id="1.10.510.10:FF:000835">
    <property type="entry name" value="Serine/threonine-protein kinase BLUS1"/>
    <property type="match status" value="1"/>
</dbReference>
<dbReference type="Gene3D" id="1.10.510.10">
    <property type="entry name" value="Transferase(Phosphotransferase) domain 1"/>
    <property type="match status" value="1"/>
</dbReference>
<dbReference type="PANTHER" id="PTHR48014:SF7">
    <property type="entry name" value="SERINE_THREONINE-PROTEIN KINASE BLUS1"/>
    <property type="match status" value="1"/>
</dbReference>
<feature type="compositionally biased region" description="Basic and acidic residues" evidence="4">
    <location>
        <begin position="271"/>
        <end position="297"/>
    </location>
</feature>
<dbReference type="Proteomes" id="UP001567538">
    <property type="component" value="Unassembled WGS sequence"/>
</dbReference>
<dbReference type="PROSITE" id="PS50011">
    <property type="entry name" value="PROTEIN_KINASE_DOM"/>
    <property type="match status" value="1"/>
</dbReference>
<dbReference type="SUPFAM" id="SSF56112">
    <property type="entry name" value="Protein kinase-like (PK-like)"/>
    <property type="match status" value="1"/>
</dbReference>
<reference evidence="7 8" key="1">
    <citation type="submission" date="2024-06" db="EMBL/GenBank/DDBJ databases">
        <title>A chromosome level genome sequence of Diviner's sage (Salvia divinorum).</title>
        <authorList>
            <person name="Ford S.A."/>
            <person name="Ro D.-K."/>
            <person name="Ness R.W."/>
            <person name="Phillips M.A."/>
        </authorList>
    </citation>
    <scope>NUCLEOTIDE SEQUENCE [LARGE SCALE GENOMIC DNA]</scope>
    <source>
        <strain evidence="7">SAF-2024a</strain>
        <tissue evidence="7">Leaf</tissue>
    </source>
</reference>
<evidence type="ECO:0000259" key="5">
    <source>
        <dbReference type="PROSITE" id="PS50006"/>
    </source>
</evidence>
<dbReference type="Gene3D" id="3.30.200.20">
    <property type="entry name" value="Phosphorylase Kinase, domain 1"/>
    <property type="match status" value="1"/>
</dbReference>
<proteinExistence type="inferred from homology"/>
<dbReference type="InterPro" id="IPR017441">
    <property type="entry name" value="Protein_kinase_ATP_BS"/>
</dbReference>
<protein>
    <submittedName>
        <fullName evidence="7">Non-specific serine/threonine protein kinase</fullName>
        <ecNumber evidence="7">2.7.11.1</ecNumber>
    </submittedName>
</protein>
<evidence type="ECO:0000313" key="8">
    <source>
        <dbReference type="Proteomes" id="UP001567538"/>
    </source>
</evidence>
<feature type="compositionally biased region" description="Polar residues" evidence="4">
    <location>
        <begin position="184"/>
        <end position="194"/>
    </location>
</feature>
<accession>A0ABD1FS90</accession>
<dbReference type="InterPro" id="IPR008984">
    <property type="entry name" value="SMAD_FHA_dom_sf"/>
</dbReference>
<dbReference type="Pfam" id="PF00069">
    <property type="entry name" value="Pkinase"/>
    <property type="match status" value="1"/>
</dbReference>
<evidence type="ECO:0000313" key="7">
    <source>
        <dbReference type="EMBL" id="KAL1534705.1"/>
    </source>
</evidence>
<evidence type="ECO:0000256" key="3">
    <source>
        <dbReference type="SAM" id="Coils"/>
    </source>
</evidence>
<evidence type="ECO:0000259" key="6">
    <source>
        <dbReference type="PROSITE" id="PS50011"/>
    </source>
</evidence>
<keyword evidence="7" id="KW-0808">Transferase</keyword>
<sequence>MPPRRSAAASTAGGGDQGPTLKLIIEKGPLSGNTREFRAGTTVKIGRLVRGNTLAIKDAGISSNHLLIQAEETPEPADRRWTVSDLDSSNGSILNGARLEPFKTAALTHGDVIKIGEKTSIRVETISGADNEVGSGVRRNTRRRVREQVVELGVIDEFAELGLHNNVDVEKTEVEANHGRKANTRSTRNSARNENSAKDLNVEEIKDLGTSGIKGTRGVSTRRTRSSKREDNVEEIVVDLSLVESKRSTRGGGKGKKKLFVETICEETEKEEPNPEREEEKERSEIEAGELKNKDDTSSVEAAAEESTSLDALSRNHSRSWSSMAYEGREEDSLRKAMSDHYPLDSNCYQILDEIGRGMSAIVYKAVCVPMDSSVVAIKAIDLEKSKMDFENVRREAKIMTLLCHPNILRAHCSFTVKSSLWVVMPFMSGGSLQSIIASSYPDGLPEPCIAAVLKEILSALSYLHDQGHLHRDIKAGNILIDSNGMVKLADFGVSASVYESSLSCGWAGSSSSMSRMLLTDVTGTPYWMAPEVIHSHTGYGIKADIWSFGITALELAHGRPPLSHLPPSKSMMMKITKKFRFSDHYDKTKASMSKRFSKSFKDMVGLCLDHDPSKRPTAEKLLKHSFFKNCKGPDFLVKNVLHGVPAVEQRFKGAEIHRLGSLSRSSEDDDDDEADGQIVKHRRISGWNFNEEGFELDPVFPADDATAKQDVIEEGGDGENESGDARGIEGGDGGGGGAAVAVLQTMLALRDSLDDQRQRVGQIIALLGGEQLVEATREEQLMQEIVNLRMEVENQKKKRFDLEMEIEFTKMQFSNE</sequence>
<dbReference type="AlphaFoldDB" id="A0ABD1FS90"/>
<comment type="caution">
    <text evidence="7">The sequence shown here is derived from an EMBL/GenBank/DDBJ whole genome shotgun (WGS) entry which is preliminary data.</text>
</comment>
<feature type="domain" description="FHA" evidence="5">
    <location>
        <begin position="43"/>
        <end position="99"/>
    </location>
</feature>
<evidence type="ECO:0000256" key="2">
    <source>
        <dbReference type="PROSITE-ProRule" id="PRU10141"/>
    </source>
</evidence>
<keyword evidence="8" id="KW-1185">Reference proteome</keyword>
<organism evidence="7 8">
    <name type="scientific">Salvia divinorum</name>
    <name type="common">Maria pastora</name>
    <name type="synonym">Diviner's sage</name>
    <dbReference type="NCBI Taxonomy" id="28513"/>
    <lineage>
        <taxon>Eukaryota</taxon>
        <taxon>Viridiplantae</taxon>
        <taxon>Streptophyta</taxon>
        <taxon>Embryophyta</taxon>
        <taxon>Tracheophyta</taxon>
        <taxon>Spermatophyta</taxon>
        <taxon>Magnoliopsida</taxon>
        <taxon>eudicotyledons</taxon>
        <taxon>Gunneridae</taxon>
        <taxon>Pentapetalae</taxon>
        <taxon>asterids</taxon>
        <taxon>lamiids</taxon>
        <taxon>Lamiales</taxon>
        <taxon>Lamiaceae</taxon>
        <taxon>Nepetoideae</taxon>
        <taxon>Mentheae</taxon>
        <taxon>Salviinae</taxon>
        <taxon>Salvia</taxon>
        <taxon>Salvia subgen. Calosphace</taxon>
    </lineage>
</organism>
<keyword evidence="7" id="KW-0723">Serine/threonine-protein kinase</keyword>
<dbReference type="SMART" id="SM00240">
    <property type="entry name" value="FHA"/>
    <property type="match status" value="1"/>
</dbReference>
<dbReference type="PANTHER" id="PTHR48014">
    <property type="entry name" value="SERINE/THREONINE-PROTEIN KINASE FRAY2"/>
    <property type="match status" value="1"/>
</dbReference>
<dbReference type="InterPro" id="IPR000719">
    <property type="entry name" value="Prot_kinase_dom"/>
</dbReference>
<name>A0ABD1FS90_SALDI</name>
<comment type="similarity">
    <text evidence="1">Belongs to the protein kinase superfamily. STE Ser/Thr protein kinase family. STE20 subfamily.</text>
</comment>
<dbReference type="SUPFAM" id="SSF49879">
    <property type="entry name" value="SMAD/FHA domain"/>
    <property type="match status" value="1"/>
</dbReference>
<dbReference type="Pfam" id="PF00498">
    <property type="entry name" value="FHA"/>
    <property type="match status" value="1"/>
</dbReference>
<dbReference type="SMART" id="SM00220">
    <property type="entry name" value="S_TKc"/>
    <property type="match status" value="1"/>
</dbReference>
<dbReference type="GO" id="GO:0005524">
    <property type="term" value="F:ATP binding"/>
    <property type="evidence" value="ECO:0007669"/>
    <property type="project" value="UniProtKB-UniRule"/>
</dbReference>
<keyword evidence="3" id="KW-0175">Coiled coil</keyword>
<evidence type="ECO:0000256" key="1">
    <source>
        <dbReference type="ARBA" id="ARBA00008874"/>
    </source>
</evidence>
<dbReference type="InterPro" id="IPR011009">
    <property type="entry name" value="Kinase-like_dom_sf"/>
</dbReference>
<dbReference type="EMBL" id="JBEAFC010000012">
    <property type="protein sequence ID" value="KAL1534705.1"/>
    <property type="molecule type" value="Genomic_DNA"/>
</dbReference>
<feature type="region of interest" description="Disordered" evidence="4">
    <location>
        <begin position="714"/>
        <end position="734"/>
    </location>
</feature>
<feature type="region of interest" description="Disordered" evidence="4">
    <location>
        <begin position="172"/>
        <end position="231"/>
    </location>
</feature>
<feature type="region of interest" description="Disordered" evidence="4">
    <location>
        <begin position="266"/>
        <end position="314"/>
    </location>
</feature>
<dbReference type="PROSITE" id="PS00107">
    <property type="entry name" value="PROTEIN_KINASE_ATP"/>
    <property type="match status" value="1"/>
</dbReference>
<keyword evidence="2" id="KW-0547">Nucleotide-binding</keyword>
<gene>
    <name evidence="7" type="ORF">AAHA92_30856</name>
</gene>
<dbReference type="InterPro" id="IPR047173">
    <property type="entry name" value="STRAD_A/B-like"/>
</dbReference>
<evidence type="ECO:0000256" key="4">
    <source>
        <dbReference type="SAM" id="MobiDB-lite"/>
    </source>
</evidence>
<feature type="compositionally biased region" description="Basic and acidic residues" evidence="4">
    <location>
        <begin position="195"/>
        <end position="207"/>
    </location>
</feature>
<feature type="region of interest" description="Disordered" evidence="4">
    <location>
        <begin position="1"/>
        <end position="21"/>
    </location>
</feature>
<feature type="coiled-coil region" evidence="3">
    <location>
        <begin position="779"/>
        <end position="806"/>
    </location>
</feature>
<keyword evidence="7" id="KW-0418">Kinase</keyword>
<dbReference type="EC" id="2.7.11.1" evidence="7"/>
<keyword evidence="2" id="KW-0067">ATP-binding</keyword>
<dbReference type="PROSITE" id="PS50006">
    <property type="entry name" value="FHA_DOMAIN"/>
    <property type="match status" value="1"/>
</dbReference>